<keyword evidence="3" id="KW-1185">Reference proteome</keyword>
<evidence type="ECO:0000313" key="2">
    <source>
        <dbReference type="EMBL" id="OQD74091.1"/>
    </source>
</evidence>
<sequence length="199" mass="21735">MPPSFSKPSSLKPSSFNPSSSKPSSSKPSSSKPSSSKPSSSKPSSSKPSSSKPSSSKPSSSKPSSSKPTESSTFELDREELFNSLMHQSRLIDEKPETYKSVAQYLVKVSSELDHFKRLALAELPKQTDGRKVPRCFPTRCDMIKEEMQKLSQGLANKSLPPSVGSLLTEMFAVQVGRLTLDGYSHSSTDNLPEIMERM</sequence>
<comment type="caution">
    <text evidence="2">The sequence shown here is derived from an EMBL/GenBank/DDBJ whole genome shotgun (WGS) entry which is preliminary data.</text>
</comment>
<protein>
    <submittedName>
        <fullName evidence="2">Uncharacterized protein</fullName>
    </submittedName>
</protein>
<proteinExistence type="predicted"/>
<feature type="compositionally biased region" description="Low complexity" evidence="1">
    <location>
        <begin position="1"/>
        <end position="68"/>
    </location>
</feature>
<dbReference type="AlphaFoldDB" id="A0A1V6PAQ6"/>
<name>A0A1V6PAQ6_PENDC</name>
<dbReference type="Proteomes" id="UP000191522">
    <property type="component" value="Unassembled WGS sequence"/>
</dbReference>
<reference evidence="3" key="1">
    <citation type="journal article" date="2017" name="Nat. Microbiol.">
        <title>Global analysis of biosynthetic gene clusters reveals vast potential of secondary metabolite production in Penicillium species.</title>
        <authorList>
            <person name="Nielsen J.C."/>
            <person name="Grijseels S."/>
            <person name="Prigent S."/>
            <person name="Ji B."/>
            <person name="Dainat J."/>
            <person name="Nielsen K.F."/>
            <person name="Frisvad J.C."/>
            <person name="Workman M."/>
            <person name="Nielsen J."/>
        </authorList>
    </citation>
    <scope>NUCLEOTIDE SEQUENCE [LARGE SCALE GENOMIC DNA]</scope>
    <source>
        <strain evidence="3">IBT 11843</strain>
    </source>
</reference>
<feature type="region of interest" description="Disordered" evidence="1">
    <location>
        <begin position="1"/>
        <end position="75"/>
    </location>
</feature>
<evidence type="ECO:0000256" key="1">
    <source>
        <dbReference type="SAM" id="MobiDB-lite"/>
    </source>
</evidence>
<organism evidence="2 3">
    <name type="scientific">Penicillium decumbens</name>
    <dbReference type="NCBI Taxonomy" id="69771"/>
    <lineage>
        <taxon>Eukaryota</taxon>
        <taxon>Fungi</taxon>
        <taxon>Dikarya</taxon>
        <taxon>Ascomycota</taxon>
        <taxon>Pezizomycotina</taxon>
        <taxon>Eurotiomycetes</taxon>
        <taxon>Eurotiomycetidae</taxon>
        <taxon>Eurotiales</taxon>
        <taxon>Aspergillaceae</taxon>
        <taxon>Penicillium</taxon>
    </lineage>
</organism>
<gene>
    <name evidence="2" type="ORF">PENDEC_c012G05634</name>
</gene>
<dbReference type="EMBL" id="MDYL01000012">
    <property type="protein sequence ID" value="OQD74091.1"/>
    <property type="molecule type" value="Genomic_DNA"/>
</dbReference>
<dbReference type="OrthoDB" id="4355483at2759"/>
<accession>A0A1V6PAQ6</accession>
<evidence type="ECO:0000313" key="3">
    <source>
        <dbReference type="Proteomes" id="UP000191522"/>
    </source>
</evidence>